<evidence type="ECO:0000256" key="2">
    <source>
        <dbReference type="ARBA" id="ARBA00022692"/>
    </source>
</evidence>
<comment type="caution">
    <text evidence="8">The sequence shown here is derived from an EMBL/GenBank/DDBJ whole genome shotgun (WGS) entry which is preliminary data.</text>
</comment>
<evidence type="ECO:0000256" key="4">
    <source>
        <dbReference type="ARBA" id="ARBA00023136"/>
    </source>
</evidence>
<keyword evidence="4 6" id="KW-0472">Membrane</keyword>
<dbReference type="Pfam" id="PF00324">
    <property type="entry name" value="AA_permease"/>
    <property type="match status" value="1"/>
</dbReference>
<sequence>MANKSTKFGTFGGVFTPSILTILGVIMYLRLPWVVGNGGLWVALGVIAAAHIISVSTGLSISSIATDKKVGAGGPYYIVSRSLGLPIGGTLGLALFVGLSFSISLYVIGFCESFLAYWEIEPTIDNIRIYGTGTIIALTVVTLISTSFAIKTQYVILGLIAASLFAIGLSPTAPPTAGMHLTAPEGAEPIAVIFGIFFPAVTGFTAGVNMSGDLRDPKRSIPVGTMAAISVGLVVYVTLAIFLAWKIPTDGLLNNTNILVDISSESLWGLGSYAVVGGIWGATLSSGLGSILGAPRILQALSADRVTPVFFAKGHGKDNEPRRALMVAFLIGEAGILIGELDVIARVVSIFFIATYGFLNLSCAIESWASTDFRPEFRIPRTVSVIGALVCVLMMIQLDLPATIGATLVFGLLFFVLKRRELALESGDTWEGVWSSLVRWGLEQLQHGDGGEQRNWRPNVIALSWRELQDRGVLLGFGMDLIRDRGVLTDFRLRTPKDAKREEEDEGKGEELSVDGSQSMEHSAIRRARRRGAGGSLRGNLGEETTVAGMFERRLETEDPWGTAQAIARFHGFAGLEPNTVLMNWGEHRHGEAGFAETVDALVELDYNVLLLARDPTRDFGDRSHVDLWWTPSRGSFELSLNLVRFLSLTDDWRRSQVRFLLLNDDPSRGDALFKSAQRALADARVQATVKVLNNAIGNRPLRDWVRQESASADLVVMGLPNRSLAKDREQIAELDDLFGDIGSVLMCRASSRFPSVLQVVKERRESSKLINLEGIAEVAFEAGSLAPLRAPEPPELGVAARDLSTALDELAAEFHSECVGLIYSHDAALIEQLRGVVERAFDQLGKALRERAAIRQRKQLNKVQSGFLFQARRILSEFETDRLAAQVDALEHRIEGWIERSVELEREAPKTLTVTRDPSVLELEPEDSPALRRVKRRLRRRHLLQGSQLSYSLSVAPLYAHYLRGRNLPTLSGVLEDMAVDSYQAVLELGRSISEARHALDEFALRLLELPPPSARPANKSGKDEQGEGEAPKLDAHERAKRELAARIDERRDLVLERLEKLGGRTLKRAEQSRDALARAARTAAQSFANDIDRLDAPAVIRRSRRLPPGSEGLDQALLEVAGHWRRNRKLVLARAALELHNAGFQHRLRAIVERSKDAAAQSIQGGVVRGYESLRASLVEYRAALEAPASEGAGEDAEASEAPSFSPTKLGQELRSEFDDKKLVEDLAREVQAASTELPDAIEVIGDDAFTHLEEHPFEDSEVLTVSLRRLADFLVQAEFLSGLREHASRVAMAEQRAVGVAQDVLHLLSFNLSEYEHERELGEHNTDAEGPNADEDEDEGEGAQSPLAARMGPVLDNGIGRIDAELEQLRALVPALGEGIDVQLGKVLDRTEAYAITGSEDSFKQYVRHEQGGGTALSRLGGATRWAQGLSREALVQLLYRWSASVLEVRESQREVLGATGGRLVERSLAVVNANSPRPEILDALPFFYSQPFLGQSRVSVEFWVGREAELEELNLAVRNWKRGRAGALVIVGEPHSGKSSLARYAVRQLFDKRNKYSLLPPRGGSAELGLFQSRLAKELGVTGDGARDWDQILGAAPAGSVILIHDLELWWERSPGGSAVLTKLIELIARWGDRLLFVLELNVHAFCFIDRFVPLADQALAVVECRPVPAEQLKDIIEIRHRSTGMRYALDERDEDELPAWNKARLFTDLFEFSSGYVGVALQSWITHVDAVDGEALQLRRPTRPEAAVFDDLHLDWIALLLQFCVHKRLTRARLARVTGLDAQELEHGLDALLRAGLLVEGKQGAIEINRYVHHLLVAKLRERGYLA</sequence>
<feature type="transmembrane region" description="Helical" evidence="6">
    <location>
        <begin position="127"/>
        <end position="145"/>
    </location>
</feature>
<evidence type="ECO:0000313" key="9">
    <source>
        <dbReference type="Proteomes" id="UP000005801"/>
    </source>
</evidence>
<dbReference type="GO" id="GO:0015377">
    <property type="term" value="F:chloride:monoatomic cation symporter activity"/>
    <property type="evidence" value="ECO:0007669"/>
    <property type="project" value="InterPro"/>
</dbReference>
<dbReference type="InterPro" id="IPR027417">
    <property type="entry name" value="P-loop_NTPase"/>
</dbReference>
<comment type="subcellular location">
    <subcellularLocation>
        <location evidence="1">Membrane</location>
        <topology evidence="1">Multi-pass membrane protein</topology>
    </subcellularLocation>
</comment>
<feature type="transmembrane region" description="Helical" evidence="6">
    <location>
        <begin position="377"/>
        <end position="396"/>
    </location>
</feature>
<feature type="transmembrane region" description="Helical" evidence="6">
    <location>
        <begin position="152"/>
        <end position="170"/>
    </location>
</feature>
<accession>A6GE86</accession>
<feature type="region of interest" description="Disordered" evidence="5">
    <location>
        <begin position="498"/>
        <end position="540"/>
    </location>
</feature>
<feature type="domain" description="Amino acid permease/ SLC12A" evidence="7">
    <location>
        <begin position="14"/>
        <end position="413"/>
    </location>
</feature>
<evidence type="ECO:0000256" key="6">
    <source>
        <dbReference type="SAM" id="Phobius"/>
    </source>
</evidence>
<keyword evidence="9" id="KW-1185">Reference proteome</keyword>
<feature type="compositionally biased region" description="Acidic residues" evidence="5">
    <location>
        <begin position="1335"/>
        <end position="1344"/>
    </location>
</feature>
<evidence type="ECO:0000313" key="8">
    <source>
        <dbReference type="EMBL" id="EDM75804.1"/>
    </source>
</evidence>
<evidence type="ECO:0000256" key="3">
    <source>
        <dbReference type="ARBA" id="ARBA00022989"/>
    </source>
</evidence>
<feature type="region of interest" description="Disordered" evidence="5">
    <location>
        <begin position="1012"/>
        <end position="1040"/>
    </location>
</feature>
<feature type="compositionally biased region" description="Basic and acidic residues" evidence="5">
    <location>
        <begin position="1321"/>
        <end position="1330"/>
    </location>
</feature>
<dbReference type="STRING" id="391625.PPSIR1_34727"/>
<dbReference type="eggNOG" id="COG1672">
    <property type="taxonomic scope" value="Bacteria"/>
</dbReference>
<dbReference type="EMBL" id="ABCS01000080">
    <property type="protein sequence ID" value="EDM75804.1"/>
    <property type="molecule type" value="Genomic_DNA"/>
</dbReference>
<feature type="transmembrane region" description="Helical" evidence="6">
    <location>
        <begin position="12"/>
        <end position="29"/>
    </location>
</feature>
<reference evidence="8 9" key="1">
    <citation type="submission" date="2007-06" db="EMBL/GenBank/DDBJ databases">
        <authorList>
            <person name="Shimkets L."/>
            <person name="Ferriera S."/>
            <person name="Johnson J."/>
            <person name="Kravitz S."/>
            <person name="Beeson K."/>
            <person name="Sutton G."/>
            <person name="Rogers Y.-H."/>
            <person name="Friedman R."/>
            <person name="Frazier M."/>
            <person name="Venter J.C."/>
        </authorList>
    </citation>
    <scope>NUCLEOTIDE SEQUENCE [LARGE SCALE GENOMIC DNA]</scope>
    <source>
        <strain evidence="8 9">SIR-1</strain>
    </source>
</reference>
<proteinExistence type="predicted"/>
<keyword evidence="2 6" id="KW-0812">Transmembrane</keyword>
<protein>
    <submittedName>
        <fullName evidence="8">Amino acid permease-associated region</fullName>
    </submittedName>
</protein>
<feature type="compositionally biased region" description="Basic and acidic residues" evidence="5">
    <location>
        <begin position="1022"/>
        <end position="1040"/>
    </location>
</feature>
<dbReference type="Proteomes" id="UP000005801">
    <property type="component" value="Unassembled WGS sequence"/>
</dbReference>
<dbReference type="OrthoDB" id="3181223at2"/>
<dbReference type="PANTHER" id="PTHR11827:SF72">
    <property type="entry name" value="GH08340P"/>
    <property type="match status" value="1"/>
</dbReference>
<organism evidence="8 9">
    <name type="scientific">Plesiocystis pacifica SIR-1</name>
    <dbReference type="NCBI Taxonomy" id="391625"/>
    <lineage>
        <taxon>Bacteria</taxon>
        <taxon>Pseudomonadati</taxon>
        <taxon>Myxococcota</taxon>
        <taxon>Polyangia</taxon>
        <taxon>Nannocystales</taxon>
        <taxon>Nannocystaceae</taxon>
        <taxon>Plesiocystis</taxon>
    </lineage>
</organism>
<evidence type="ECO:0000256" key="1">
    <source>
        <dbReference type="ARBA" id="ARBA00004141"/>
    </source>
</evidence>
<feature type="transmembrane region" description="Helical" evidence="6">
    <location>
        <begin position="223"/>
        <end position="247"/>
    </location>
</feature>
<dbReference type="GO" id="GO:0016020">
    <property type="term" value="C:membrane"/>
    <property type="evidence" value="ECO:0007669"/>
    <property type="project" value="UniProtKB-SubCell"/>
</dbReference>
<feature type="transmembrane region" description="Helical" evidence="6">
    <location>
        <begin position="324"/>
        <end position="341"/>
    </location>
</feature>
<dbReference type="eggNOG" id="COG0531">
    <property type="taxonomic scope" value="Bacteria"/>
</dbReference>
<feature type="region of interest" description="Disordered" evidence="5">
    <location>
        <begin position="1321"/>
        <end position="1350"/>
    </location>
</feature>
<dbReference type="RefSeq" id="WP_006975026.1">
    <property type="nucleotide sequence ID" value="NZ_ABCS01000080.1"/>
</dbReference>
<dbReference type="InterPro" id="IPR004841">
    <property type="entry name" value="AA-permease/SLC12A_dom"/>
</dbReference>
<dbReference type="PANTHER" id="PTHR11827">
    <property type="entry name" value="SOLUTE CARRIER FAMILY 12, CATION COTRANSPORTERS"/>
    <property type="match status" value="1"/>
</dbReference>
<feature type="transmembrane region" description="Helical" evidence="6">
    <location>
        <begin position="190"/>
        <end position="211"/>
    </location>
</feature>
<feature type="transmembrane region" description="Helical" evidence="6">
    <location>
        <begin position="347"/>
        <end position="365"/>
    </location>
</feature>
<feature type="transmembrane region" description="Helical" evidence="6">
    <location>
        <begin position="267"/>
        <end position="292"/>
    </location>
</feature>
<gene>
    <name evidence="8" type="ORF">PPSIR1_34727</name>
</gene>
<evidence type="ECO:0000259" key="7">
    <source>
        <dbReference type="Pfam" id="PF00324"/>
    </source>
</evidence>
<dbReference type="InterPro" id="IPR004842">
    <property type="entry name" value="SLC12A_fam"/>
</dbReference>
<dbReference type="Gene3D" id="1.20.1740.10">
    <property type="entry name" value="Amino acid/polyamine transporter I"/>
    <property type="match status" value="1"/>
</dbReference>
<feature type="transmembrane region" description="Helical" evidence="6">
    <location>
        <begin position="41"/>
        <end position="62"/>
    </location>
</feature>
<evidence type="ECO:0000256" key="5">
    <source>
        <dbReference type="SAM" id="MobiDB-lite"/>
    </source>
</evidence>
<dbReference type="SUPFAM" id="SSF52540">
    <property type="entry name" value="P-loop containing nucleoside triphosphate hydrolases"/>
    <property type="match status" value="1"/>
</dbReference>
<feature type="transmembrane region" description="Helical" evidence="6">
    <location>
        <begin position="83"/>
        <end position="107"/>
    </location>
</feature>
<keyword evidence="3 6" id="KW-1133">Transmembrane helix</keyword>
<feature type="region of interest" description="Disordered" evidence="5">
    <location>
        <begin position="1191"/>
        <end position="1213"/>
    </location>
</feature>
<name>A6GE86_9BACT</name>